<evidence type="ECO:0000313" key="3">
    <source>
        <dbReference type="EMBL" id="CAF3707882.1"/>
    </source>
</evidence>
<organism evidence="2 4">
    <name type="scientific">Adineta steineri</name>
    <dbReference type="NCBI Taxonomy" id="433720"/>
    <lineage>
        <taxon>Eukaryota</taxon>
        <taxon>Metazoa</taxon>
        <taxon>Spiralia</taxon>
        <taxon>Gnathifera</taxon>
        <taxon>Rotifera</taxon>
        <taxon>Eurotatoria</taxon>
        <taxon>Bdelloidea</taxon>
        <taxon>Adinetida</taxon>
        <taxon>Adinetidae</taxon>
        <taxon>Adineta</taxon>
    </lineage>
</organism>
<dbReference type="Proteomes" id="UP000663868">
    <property type="component" value="Unassembled WGS sequence"/>
</dbReference>
<dbReference type="EMBL" id="CAJNOE010000273">
    <property type="protein sequence ID" value="CAF1110283.1"/>
    <property type="molecule type" value="Genomic_DNA"/>
</dbReference>
<reference evidence="2" key="1">
    <citation type="submission" date="2021-02" db="EMBL/GenBank/DDBJ databases">
        <authorList>
            <person name="Nowell W R."/>
        </authorList>
    </citation>
    <scope>NUCLEOTIDE SEQUENCE</scope>
</reference>
<feature type="signal peptide" evidence="1">
    <location>
        <begin position="1"/>
        <end position="18"/>
    </location>
</feature>
<comment type="caution">
    <text evidence="2">The sequence shown here is derived from an EMBL/GenBank/DDBJ whole genome shotgun (WGS) entry which is preliminary data.</text>
</comment>
<gene>
    <name evidence="2" type="ORF">IZO911_LOCUS23548</name>
    <name evidence="3" type="ORF">KXQ929_LOCUS11518</name>
</gene>
<evidence type="ECO:0000256" key="1">
    <source>
        <dbReference type="SAM" id="SignalP"/>
    </source>
</evidence>
<feature type="chain" id="PRO_5036225544" evidence="1">
    <location>
        <begin position="19"/>
        <end position="117"/>
    </location>
</feature>
<protein>
    <submittedName>
        <fullName evidence="2">Uncharacterized protein</fullName>
    </submittedName>
</protein>
<dbReference type="AlphaFoldDB" id="A0A814PSR9"/>
<evidence type="ECO:0000313" key="4">
    <source>
        <dbReference type="Proteomes" id="UP000663860"/>
    </source>
</evidence>
<keyword evidence="1" id="KW-0732">Signal</keyword>
<sequence>MHINLVFLVILIITHTYCIHQLDSSISIPVTAFEYDLFRWPHPTQECDTFLEGLKHDSSDLNSRYNLKADCNRFKLAFACYNSFYSSLDLNTEDGREEKNDLDEHDLGYMETQCVNV</sequence>
<proteinExistence type="predicted"/>
<accession>A0A814PSR9</accession>
<dbReference type="EMBL" id="CAJOBB010000569">
    <property type="protein sequence ID" value="CAF3707882.1"/>
    <property type="molecule type" value="Genomic_DNA"/>
</dbReference>
<evidence type="ECO:0000313" key="2">
    <source>
        <dbReference type="EMBL" id="CAF1110283.1"/>
    </source>
</evidence>
<dbReference type="Proteomes" id="UP000663860">
    <property type="component" value="Unassembled WGS sequence"/>
</dbReference>
<name>A0A814PSR9_9BILA</name>